<evidence type="ECO:0000313" key="2">
    <source>
        <dbReference type="EMBL" id="TFC09526.1"/>
    </source>
</evidence>
<keyword evidence="3" id="KW-1185">Reference proteome</keyword>
<feature type="compositionally biased region" description="Basic and acidic residues" evidence="1">
    <location>
        <begin position="238"/>
        <end position="247"/>
    </location>
</feature>
<protein>
    <recommendedName>
        <fullName evidence="4">Transposase</fullName>
    </recommendedName>
</protein>
<feature type="compositionally biased region" description="Basic and acidic residues" evidence="1">
    <location>
        <begin position="550"/>
        <end position="565"/>
    </location>
</feature>
<dbReference type="RefSeq" id="WP_134569503.1">
    <property type="nucleotide sequence ID" value="NZ_SOFP01000083.1"/>
</dbReference>
<gene>
    <name evidence="2" type="ORF">E3O19_17220</name>
</gene>
<reference evidence="2 3" key="1">
    <citation type="submission" date="2019-03" db="EMBL/GenBank/DDBJ databases">
        <title>Genomics of glacier-inhabiting Cryobacterium strains.</title>
        <authorList>
            <person name="Liu Q."/>
            <person name="Xin Y.-H."/>
        </authorList>
    </citation>
    <scope>NUCLEOTIDE SEQUENCE [LARGE SCALE GENOMIC DNA]</scope>
    <source>
        <strain evidence="2 3">MDT1-3</strain>
    </source>
</reference>
<evidence type="ECO:0000313" key="3">
    <source>
        <dbReference type="Proteomes" id="UP000298412"/>
    </source>
</evidence>
<feature type="region of interest" description="Disordered" evidence="1">
    <location>
        <begin position="550"/>
        <end position="583"/>
    </location>
</feature>
<organism evidence="2 3">
    <name type="scientific">Cryobacterium algoritolerans</name>
    <dbReference type="NCBI Taxonomy" id="1259184"/>
    <lineage>
        <taxon>Bacteria</taxon>
        <taxon>Bacillati</taxon>
        <taxon>Actinomycetota</taxon>
        <taxon>Actinomycetes</taxon>
        <taxon>Micrococcales</taxon>
        <taxon>Microbacteriaceae</taxon>
        <taxon>Cryobacterium</taxon>
    </lineage>
</organism>
<evidence type="ECO:0000256" key="1">
    <source>
        <dbReference type="SAM" id="MobiDB-lite"/>
    </source>
</evidence>
<dbReference type="AlphaFoldDB" id="A0A4R8WHU6"/>
<evidence type="ECO:0008006" key="4">
    <source>
        <dbReference type="Google" id="ProtNLM"/>
    </source>
</evidence>
<dbReference type="OrthoDB" id="3837969at2"/>
<dbReference type="Proteomes" id="UP000298412">
    <property type="component" value="Unassembled WGS sequence"/>
</dbReference>
<feature type="region of interest" description="Disordered" evidence="1">
    <location>
        <begin position="213"/>
        <end position="251"/>
    </location>
</feature>
<accession>A0A4R8WHU6</accession>
<dbReference type="EMBL" id="SOFP01000083">
    <property type="protein sequence ID" value="TFC09526.1"/>
    <property type="molecule type" value="Genomic_DNA"/>
</dbReference>
<comment type="caution">
    <text evidence="2">The sequence shown here is derived from an EMBL/GenBank/DDBJ whole genome shotgun (WGS) entry which is preliminary data.</text>
</comment>
<proteinExistence type="predicted"/>
<sequence length="583" mass="66314">MSAISDAALLEQRMQSTFGMTRHEYKRERARGPVSRAYLNNAIRIVDNSGVVLKLLEWRQMRLKSNAGVKPTIPFRAVLVLFLLHIQLGFGINYHRIAETLDVHFGAEEFALLGIQDRLGDHEDWYQRLWRSANRMMKLIDPHPAPRNKRLKPKPFAKLLAKQSTPKALQKSERNLARLDWLCEQLLHTSVRMLPADVWAQYHGNIAADATLIPGTGRPNPTDKGMRRGNADPYSGRYRREGKHDGLGAKTDQPGYELEISVMVWDKPGQNTVFPSLITAVGFHRPGEIIGSGVKLLDSHQRLGFTSGLVIVDRAYNGEKPRNFQIPVRKRGCELVIDYKRTDLGLQNQWRDLILVDGNWYVTWMPQDLIDAAKNYNTRVNDPLDPKNPKRLLDKMTFKAYLARRDAYRMKPKGRPDKDGFQRFMYPTPGTYMAIDRASGKRVARPVTPATITIPMDAGAPAERNQDPRLAVKHLQKFAFKSPEHRKYFGMRSLVESANKTLKSKNFEDLANVSKRSGRGFAFNYLAATLAAVSSNLRKIFDFLVKSTERDSGEKLRRERRRKEATGTPLTKHSALPALSPPQ</sequence>
<name>A0A4R8WHU6_9MICO</name>